<gene>
    <name evidence="1" type="ORF">PCON_09009</name>
</gene>
<dbReference type="EMBL" id="HF935464">
    <property type="protein sequence ID" value="CCX30670.1"/>
    <property type="molecule type" value="Genomic_DNA"/>
</dbReference>
<dbReference type="GO" id="GO:0032259">
    <property type="term" value="P:methylation"/>
    <property type="evidence" value="ECO:0007669"/>
    <property type="project" value="UniProtKB-KW"/>
</dbReference>
<dbReference type="GO" id="GO:0008168">
    <property type="term" value="F:methyltransferase activity"/>
    <property type="evidence" value="ECO:0007669"/>
    <property type="project" value="UniProtKB-KW"/>
</dbReference>
<dbReference type="OMA" id="NDPRNPW"/>
<reference evidence="1 2" key="1">
    <citation type="journal article" date="2013" name="PLoS Genet.">
        <title>The genome and development-dependent transcriptomes of Pyronema confluens: a window into fungal evolution.</title>
        <authorList>
            <person name="Traeger S."/>
            <person name="Altegoer F."/>
            <person name="Freitag M."/>
            <person name="Gabaldon T."/>
            <person name="Kempken F."/>
            <person name="Kumar A."/>
            <person name="Marcet-Houben M."/>
            <person name="Poggeler S."/>
            <person name="Stajich J.E."/>
            <person name="Nowrousian M."/>
        </authorList>
    </citation>
    <scope>NUCLEOTIDE SEQUENCE [LARGE SCALE GENOMIC DNA]</scope>
    <source>
        <strain evidence="2">CBS 100304</strain>
        <tissue evidence="1">Vegetative mycelium</tissue>
    </source>
</reference>
<keyword evidence="1" id="KW-0489">Methyltransferase</keyword>
<proteinExistence type="predicted"/>
<dbReference type="STRING" id="1076935.U4LMV3"/>
<accession>U4LMV3</accession>
<evidence type="ECO:0000313" key="2">
    <source>
        <dbReference type="Proteomes" id="UP000018144"/>
    </source>
</evidence>
<dbReference type="InterPro" id="IPR038071">
    <property type="entry name" value="UROD/MetE-like_sf"/>
</dbReference>
<organism evidence="1 2">
    <name type="scientific">Pyronema omphalodes (strain CBS 100304)</name>
    <name type="common">Pyronema confluens</name>
    <dbReference type="NCBI Taxonomy" id="1076935"/>
    <lineage>
        <taxon>Eukaryota</taxon>
        <taxon>Fungi</taxon>
        <taxon>Dikarya</taxon>
        <taxon>Ascomycota</taxon>
        <taxon>Pezizomycotina</taxon>
        <taxon>Pezizomycetes</taxon>
        <taxon>Pezizales</taxon>
        <taxon>Pyronemataceae</taxon>
        <taxon>Pyronema</taxon>
    </lineage>
</organism>
<dbReference type="Proteomes" id="UP000018144">
    <property type="component" value="Unassembled WGS sequence"/>
</dbReference>
<dbReference type="OrthoDB" id="1053771at2759"/>
<name>U4LMV3_PYROM</name>
<evidence type="ECO:0000313" key="1">
    <source>
        <dbReference type="EMBL" id="CCX30670.1"/>
    </source>
</evidence>
<keyword evidence="2" id="KW-1185">Reference proteome</keyword>
<keyword evidence="1" id="KW-0808">Transferase</keyword>
<dbReference type="SUPFAM" id="SSF51726">
    <property type="entry name" value="UROD/MetE-like"/>
    <property type="match status" value="1"/>
</dbReference>
<sequence length="380" mass="42465">MAIPTEPVGSLPRPAKLQQAYSDYDAGKITKEQFELEQDEACKESIECMEATGQWCATDGENRASSFATYPITDTLMGTGMADNLAADGQYFAIFDDGHHRQLPRLVKGPFRYKTYAADYYNKSKKYATKPLKQAVIAPSMLYLLYPLDGEVEGYTREEFVKDLVDECEKDIRKCFEAGAPRVSMDFTEGRLACKNDPRNPWTGKKMLQTFIDLNNQVLDRFTAEERRNIGIHTCPGGDCDSVHSKDVDYAELLPSMFQMNAGYFLIQLSTESDRSRIYKLIGEHSRADANGVAQVAFVGVTNPLNPRIETPEEIRDALLEAAKYIPKERLGSTDDCGFSPFSIDVKPNHEGPDAARKIAFQKIEARIKGTELASAILAM</sequence>
<dbReference type="PANTHER" id="PTHR43844">
    <property type="entry name" value="METHIONINE SYNTHASE"/>
    <property type="match status" value="1"/>
</dbReference>
<dbReference type="AlphaFoldDB" id="U4LMV3"/>
<dbReference type="eggNOG" id="ENOG502QTRV">
    <property type="taxonomic scope" value="Eukaryota"/>
</dbReference>
<protein>
    <submittedName>
        <fullName evidence="1">Similar to Probable methylcobalamin:homocysteine methyltransferase acc. no. Q975N4</fullName>
    </submittedName>
</protein>
<dbReference type="Gene3D" id="3.20.20.210">
    <property type="match status" value="1"/>
</dbReference>
<dbReference type="PANTHER" id="PTHR43844:SF2">
    <property type="entry name" value="SYNTHASE, VITAMIN-B12 INDEPENDENT, PUTATIVE (AFU_ORTHOLOGUE AFUA_3G12060)-RELATED"/>
    <property type="match status" value="1"/>
</dbReference>